<dbReference type="Proteomes" id="UP000694251">
    <property type="component" value="Chromosome 12"/>
</dbReference>
<dbReference type="OrthoDB" id="786736at2759"/>
<evidence type="ECO:0000313" key="1">
    <source>
        <dbReference type="EMBL" id="KAG7545476.1"/>
    </source>
</evidence>
<gene>
    <name evidence="1" type="ORF">ISN44_As12g009370</name>
</gene>
<comment type="caution">
    <text evidence="1">The sequence shown here is derived from an EMBL/GenBank/DDBJ whole genome shotgun (WGS) entry which is preliminary data.</text>
</comment>
<dbReference type="PANTHER" id="PTHR37753:SF1">
    <property type="entry name" value="OS01G0940600 PROTEIN"/>
    <property type="match status" value="1"/>
</dbReference>
<evidence type="ECO:0000313" key="2">
    <source>
        <dbReference type="Proteomes" id="UP000694251"/>
    </source>
</evidence>
<sequence length="187" mass="20455">MGLVQVSPLDKFQIIRVESGRVHFTDPKLIILVPCLAKCQSVVSKINRKTMARLFVSIAMQPTQISFSASSSQPLFSPPANNFPDGVAGGLCLTRRIRDCSVVTRAGPSTSSYLLAFAIPATLIAATVFTSIKIADKLDEDFLEDIALNQAIKAAEKGENGEREISLDDVIKEPVLQRTRNRPKREV</sequence>
<accession>A0A8T1YHC2</accession>
<reference evidence="1 2" key="1">
    <citation type="submission" date="2020-12" db="EMBL/GenBank/DDBJ databases">
        <title>Concerted genomic and epigenomic changes stabilize Arabidopsis allopolyploids.</title>
        <authorList>
            <person name="Chen Z."/>
        </authorList>
    </citation>
    <scope>NUCLEOTIDE SEQUENCE [LARGE SCALE GENOMIC DNA]</scope>
    <source>
        <strain evidence="1">As9502</strain>
        <tissue evidence="1">Leaf</tissue>
    </source>
</reference>
<dbReference type="EMBL" id="JAEFBJ010000012">
    <property type="protein sequence ID" value="KAG7545476.1"/>
    <property type="molecule type" value="Genomic_DNA"/>
</dbReference>
<keyword evidence="2" id="KW-1185">Reference proteome</keyword>
<dbReference type="AlphaFoldDB" id="A0A8T1YHC2"/>
<organism evidence="1 2">
    <name type="scientific">Arabidopsis suecica</name>
    <name type="common">Swedish thale-cress</name>
    <name type="synonym">Cardaminopsis suecica</name>
    <dbReference type="NCBI Taxonomy" id="45249"/>
    <lineage>
        <taxon>Eukaryota</taxon>
        <taxon>Viridiplantae</taxon>
        <taxon>Streptophyta</taxon>
        <taxon>Embryophyta</taxon>
        <taxon>Tracheophyta</taxon>
        <taxon>Spermatophyta</taxon>
        <taxon>Magnoliopsida</taxon>
        <taxon>eudicotyledons</taxon>
        <taxon>Gunneridae</taxon>
        <taxon>Pentapetalae</taxon>
        <taxon>rosids</taxon>
        <taxon>malvids</taxon>
        <taxon>Brassicales</taxon>
        <taxon>Brassicaceae</taxon>
        <taxon>Camelineae</taxon>
        <taxon>Arabidopsis</taxon>
    </lineage>
</organism>
<dbReference type="PANTHER" id="PTHR37753">
    <property type="entry name" value="OS01G0940600 PROTEIN"/>
    <property type="match status" value="1"/>
</dbReference>
<proteinExistence type="predicted"/>
<evidence type="ECO:0008006" key="3">
    <source>
        <dbReference type="Google" id="ProtNLM"/>
    </source>
</evidence>
<name>A0A8T1YHC2_ARASU</name>
<protein>
    <recommendedName>
        <fullName evidence="3">High chlorophyll fluorescence 153</fullName>
    </recommendedName>
</protein>